<comment type="caution">
    <text evidence="4">The sequence shown here is derived from an EMBL/GenBank/DDBJ whole genome shotgun (WGS) entry which is preliminary data.</text>
</comment>
<comment type="function">
    <text evidence="2">Regulator of type 1 phosphatases which maintains protein phosphatase activity under strict control.</text>
</comment>
<feature type="region of interest" description="Disordered" evidence="3">
    <location>
        <begin position="1"/>
        <end position="162"/>
    </location>
</feature>
<evidence type="ECO:0000256" key="1">
    <source>
        <dbReference type="ARBA" id="ARBA00005605"/>
    </source>
</evidence>
<accession>A0A1X2H8V8</accession>
<dbReference type="OMA" id="HKPRQFD"/>
<dbReference type="PANTHER" id="PTHR20835:SF0">
    <property type="entry name" value="E3 UBIQUITIN-PROTEIN LIGASE PPP1R11"/>
    <property type="match status" value="1"/>
</dbReference>
<protein>
    <recommendedName>
        <fullName evidence="2">Type 1 phosphatases regulator</fullName>
    </recommendedName>
</protein>
<proteinExistence type="inferred from homology"/>
<keyword evidence="2" id="KW-0539">Nucleus</keyword>
<comment type="subcellular location">
    <subcellularLocation>
        <location evidence="2">Nucleus</location>
    </subcellularLocation>
</comment>
<evidence type="ECO:0000256" key="2">
    <source>
        <dbReference type="RuleBase" id="RU367162"/>
    </source>
</evidence>
<feature type="compositionally biased region" description="Low complexity" evidence="3">
    <location>
        <begin position="104"/>
        <end position="114"/>
    </location>
</feature>
<keyword evidence="5" id="KW-1185">Reference proteome</keyword>
<feature type="compositionally biased region" description="Polar residues" evidence="3">
    <location>
        <begin position="12"/>
        <end position="23"/>
    </location>
</feature>
<sequence length="162" mass="18410">MHPATSHRMRENTSSPSHGSRTLTVDPAQEEHQSGGEQSQDDDEDVGILRLRGDMNVRRPRAIRWDDNVVDNEHMGKKKSKICCIYHKPRAVGESSSEEDSDSDSSSSSSSDSDSSSDERKHRHCQHKKKKKRNPREVSPNAYERQPVYKNRPQPPPSAAHW</sequence>
<dbReference type="EMBL" id="MCGN01000007">
    <property type="protein sequence ID" value="ORY94991.1"/>
    <property type="molecule type" value="Genomic_DNA"/>
</dbReference>
<reference evidence="4 5" key="1">
    <citation type="submission" date="2016-07" db="EMBL/GenBank/DDBJ databases">
        <title>Pervasive Adenine N6-methylation of Active Genes in Fungi.</title>
        <authorList>
            <consortium name="DOE Joint Genome Institute"/>
            <person name="Mondo S.J."/>
            <person name="Dannebaum R.O."/>
            <person name="Kuo R.C."/>
            <person name="Labutti K."/>
            <person name="Haridas S."/>
            <person name="Kuo A."/>
            <person name="Salamov A."/>
            <person name="Ahrendt S.R."/>
            <person name="Lipzen A."/>
            <person name="Sullivan W."/>
            <person name="Andreopoulos W.B."/>
            <person name="Clum A."/>
            <person name="Lindquist E."/>
            <person name="Daum C."/>
            <person name="Ramamoorthy G.K."/>
            <person name="Gryganskyi A."/>
            <person name="Culley D."/>
            <person name="Magnuson J.K."/>
            <person name="James T.Y."/>
            <person name="O'Malley M.A."/>
            <person name="Stajich J.E."/>
            <person name="Spatafora J.W."/>
            <person name="Visel A."/>
            <person name="Grigoriev I.V."/>
        </authorList>
    </citation>
    <scope>NUCLEOTIDE SEQUENCE [LARGE SCALE GENOMIC DNA]</scope>
    <source>
        <strain evidence="4 5">NRRL 2496</strain>
    </source>
</reference>
<dbReference type="Proteomes" id="UP000242180">
    <property type="component" value="Unassembled WGS sequence"/>
</dbReference>
<dbReference type="AlphaFoldDB" id="A0A1X2H8V8"/>
<dbReference type="GO" id="GO:0008157">
    <property type="term" value="F:protein phosphatase 1 binding"/>
    <property type="evidence" value="ECO:0007669"/>
    <property type="project" value="TreeGrafter"/>
</dbReference>
<feature type="compositionally biased region" description="Basic residues" evidence="3">
    <location>
        <begin position="121"/>
        <end position="134"/>
    </location>
</feature>
<feature type="compositionally biased region" description="Basic and acidic residues" evidence="3">
    <location>
        <begin position="51"/>
        <end position="75"/>
    </location>
</feature>
<organism evidence="4 5">
    <name type="scientific">Syncephalastrum racemosum</name>
    <name type="common">Filamentous fungus</name>
    <dbReference type="NCBI Taxonomy" id="13706"/>
    <lineage>
        <taxon>Eukaryota</taxon>
        <taxon>Fungi</taxon>
        <taxon>Fungi incertae sedis</taxon>
        <taxon>Mucoromycota</taxon>
        <taxon>Mucoromycotina</taxon>
        <taxon>Mucoromycetes</taxon>
        <taxon>Mucorales</taxon>
        <taxon>Syncephalastraceae</taxon>
        <taxon>Syncephalastrum</taxon>
    </lineage>
</organism>
<dbReference type="GO" id="GO:0005634">
    <property type="term" value="C:nucleus"/>
    <property type="evidence" value="ECO:0007669"/>
    <property type="project" value="UniProtKB-SubCell"/>
</dbReference>
<evidence type="ECO:0000313" key="4">
    <source>
        <dbReference type="EMBL" id="ORY94991.1"/>
    </source>
</evidence>
<gene>
    <name evidence="4" type="ORF">BCR43DRAFT_494938</name>
</gene>
<dbReference type="InterPro" id="IPR011107">
    <property type="entry name" value="PPI_Ypi1"/>
</dbReference>
<comment type="similarity">
    <text evidence="1 2">Belongs to the YPI1 family.</text>
</comment>
<dbReference type="InParanoid" id="A0A1X2H8V8"/>
<dbReference type="GO" id="GO:0004865">
    <property type="term" value="F:protein serine/threonine phosphatase inhibitor activity"/>
    <property type="evidence" value="ECO:0007669"/>
    <property type="project" value="UniProtKB-UniRule"/>
</dbReference>
<name>A0A1X2H8V8_SYNRA</name>
<evidence type="ECO:0000313" key="5">
    <source>
        <dbReference type="Proteomes" id="UP000242180"/>
    </source>
</evidence>
<feature type="compositionally biased region" description="Pro residues" evidence="3">
    <location>
        <begin position="153"/>
        <end position="162"/>
    </location>
</feature>
<dbReference type="OrthoDB" id="307488at2759"/>
<evidence type="ECO:0000256" key="3">
    <source>
        <dbReference type="SAM" id="MobiDB-lite"/>
    </source>
</evidence>
<dbReference type="Pfam" id="PF07491">
    <property type="entry name" value="PPI_Ypi1"/>
    <property type="match status" value="1"/>
</dbReference>
<dbReference type="PANTHER" id="PTHR20835">
    <property type="entry name" value="E3 UBIQUITIN-PROTEIN LIGASE PPP1R11-RELATED"/>
    <property type="match status" value="1"/>
</dbReference>
<dbReference type="STRING" id="13706.A0A1X2H8V8"/>